<dbReference type="UniPathway" id="UPA00219"/>
<dbReference type="InterPro" id="IPR005762">
    <property type="entry name" value="MurD"/>
</dbReference>
<dbReference type="RefSeq" id="WP_074922728.1">
    <property type="nucleotide sequence ID" value="NZ_CP141274.1"/>
</dbReference>
<dbReference type="GO" id="GO:0009252">
    <property type="term" value="P:peptidoglycan biosynthetic process"/>
    <property type="evidence" value="ECO:0007669"/>
    <property type="project" value="UniProtKB-UniRule"/>
</dbReference>
<dbReference type="InterPro" id="IPR004101">
    <property type="entry name" value="Mur_ligase_C"/>
</dbReference>
<dbReference type="InterPro" id="IPR036615">
    <property type="entry name" value="Mur_ligase_C_dom_sf"/>
</dbReference>
<dbReference type="PROSITE" id="PS01011">
    <property type="entry name" value="FOLYLPOLYGLU_SYNT_1"/>
    <property type="match status" value="1"/>
</dbReference>
<evidence type="ECO:0000259" key="13">
    <source>
        <dbReference type="Pfam" id="PF08245"/>
    </source>
</evidence>
<dbReference type="PANTHER" id="PTHR43692">
    <property type="entry name" value="UDP-N-ACETYLMURAMOYLALANINE--D-GLUTAMATE LIGASE"/>
    <property type="match status" value="1"/>
</dbReference>
<comment type="pathway">
    <text evidence="2 9 10">Cell wall biogenesis; peptidoglycan biosynthesis.</text>
</comment>
<name>A0A1H3Q9Q5_9BURK</name>
<dbReference type="Gene3D" id="3.90.190.20">
    <property type="entry name" value="Mur ligase, C-terminal domain"/>
    <property type="match status" value="1"/>
</dbReference>
<evidence type="ECO:0000313" key="15">
    <source>
        <dbReference type="Proteomes" id="UP000183417"/>
    </source>
</evidence>
<reference evidence="14 15" key="1">
    <citation type="submission" date="2016-10" db="EMBL/GenBank/DDBJ databases">
        <authorList>
            <person name="de Groot N.N."/>
        </authorList>
    </citation>
    <scope>NUCLEOTIDE SEQUENCE [LARGE SCALE GENOMIC DNA]</scope>
    <source>
        <strain evidence="14 15">LMG 24775</strain>
    </source>
</reference>
<evidence type="ECO:0000256" key="7">
    <source>
        <dbReference type="ARBA" id="ARBA00022840"/>
    </source>
</evidence>
<proteinExistence type="inferred from homology"/>
<dbReference type="InterPro" id="IPR036565">
    <property type="entry name" value="Mur-like_cat_sf"/>
</dbReference>
<evidence type="ECO:0000256" key="9">
    <source>
        <dbReference type="HAMAP-Rule" id="MF_00639"/>
    </source>
</evidence>
<feature type="domain" description="Mur ligase C-terminal" evidence="12">
    <location>
        <begin position="503"/>
        <end position="618"/>
    </location>
</feature>
<evidence type="ECO:0000256" key="11">
    <source>
        <dbReference type="SAM" id="MobiDB-lite"/>
    </source>
</evidence>
<dbReference type="SUPFAM" id="SSF53244">
    <property type="entry name" value="MurD-like peptide ligases, peptide-binding domain"/>
    <property type="match status" value="1"/>
</dbReference>
<dbReference type="Pfam" id="PF21799">
    <property type="entry name" value="MurD-like_N"/>
    <property type="match status" value="1"/>
</dbReference>
<dbReference type="Gene3D" id="3.40.50.720">
    <property type="entry name" value="NAD(P)-binding Rossmann-like Domain"/>
    <property type="match status" value="1"/>
</dbReference>
<protein>
    <recommendedName>
        <fullName evidence="9 10">UDP-N-acetylmuramoylalanine--D-glutamate ligase</fullName>
        <ecNumber evidence="9 10">6.3.2.9</ecNumber>
    </recommendedName>
    <alternativeName>
        <fullName evidence="9">D-glutamic acid-adding enzyme</fullName>
    </alternativeName>
    <alternativeName>
        <fullName evidence="9">UDP-N-acetylmuramoyl-L-alanyl-D-glutamate synthetase</fullName>
    </alternativeName>
</protein>
<dbReference type="GeneID" id="94694757"/>
<evidence type="ECO:0000256" key="2">
    <source>
        <dbReference type="ARBA" id="ARBA00004752"/>
    </source>
</evidence>
<comment type="similarity">
    <text evidence="9">Belongs to the MurCDEF family.</text>
</comment>
<dbReference type="InterPro" id="IPR013221">
    <property type="entry name" value="Mur_ligase_cen"/>
</dbReference>
<feature type="domain" description="Mur ligase central" evidence="13">
    <location>
        <begin position="274"/>
        <end position="481"/>
    </location>
</feature>
<dbReference type="AlphaFoldDB" id="A0A1H3Q9Q5"/>
<feature type="region of interest" description="Disordered" evidence="11">
    <location>
        <begin position="1"/>
        <end position="68"/>
    </location>
</feature>
<evidence type="ECO:0000259" key="12">
    <source>
        <dbReference type="Pfam" id="PF02875"/>
    </source>
</evidence>
<keyword evidence="9 10" id="KW-0133">Cell shape</keyword>
<evidence type="ECO:0000256" key="6">
    <source>
        <dbReference type="ARBA" id="ARBA00022741"/>
    </source>
</evidence>
<keyword evidence="8 9" id="KW-0131">Cell cycle</keyword>
<evidence type="ECO:0000256" key="8">
    <source>
        <dbReference type="ARBA" id="ARBA00023306"/>
    </source>
</evidence>
<sequence length="653" mass="68035">MNTEDFKTEPPALPAGEPAVPALHAELAKGADFASESAGERADEPVADPVLDDSPVAAPQGAEQPLAAEPSQALGLEAAPAPAAMTEPVPDISTLTAARDAAAFVAQIFADPSISDSSDAEVTPVATEEVVEAEQVLPPVAAGWPGEQAQHLQGQRVLILGLGASGLAMARWCVRCGAEVIVADTRQAPPQLQQLSAELPQARFVPGDFTAQLVDGQSLGLVYRSPGLSPAAVAPVVDTARAQGLPVGGELDLFAMALKALAAAHGYRPTVLGITGTNGKTTVTSLTGQLLEHAGLRVAVAGNIGPTLLDTLTQAIDAETLPQAWVLELSSFQLDGVQMFEPTAAAVLNITQDHLDWHGSLRAYADAKACIFGSSGIMVLNREDPEVMRMLPAPVVPPGKRQKPQQRAHITFGGDMPRRPGDFGLEVVSGMTWLVRAHEADETAKGKNAEDLYIQRLMPADALRIRGRHNAINALSALALASAGGCTLAPLLYGLREYRGEPHRVQPIGRVNGVEYYDDSKGTNVGATVAALSGLGPDHRIVVILGGDGKGQDFSPLAAPVSRHVRAAVLIGRDAGRIRAALQDCGVPLVDATTMADAVELAASRAHEGDAVLLSPACASLDMFRNYEDRAHQFVDAVRALALDAGHELGGAA</sequence>
<keyword evidence="9 10" id="KW-0961">Cell wall biogenesis/degradation</keyword>
<dbReference type="SUPFAM" id="SSF53623">
    <property type="entry name" value="MurD-like peptide ligases, catalytic domain"/>
    <property type="match status" value="1"/>
</dbReference>
<keyword evidence="3 9" id="KW-0963">Cytoplasm</keyword>
<dbReference type="GO" id="GO:0071555">
    <property type="term" value="P:cell wall organization"/>
    <property type="evidence" value="ECO:0007669"/>
    <property type="project" value="UniProtKB-KW"/>
</dbReference>
<keyword evidence="5 9" id="KW-0132">Cell division</keyword>
<dbReference type="GO" id="GO:0004326">
    <property type="term" value="F:tetrahydrofolylpolyglutamate synthase activity"/>
    <property type="evidence" value="ECO:0007669"/>
    <property type="project" value="InterPro"/>
</dbReference>
<dbReference type="GO" id="GO:0008764">
    <property type="term" value="F:UDP-N-acetylmuramoylalanine-D-glutamate ligase activity"/>
    <property type="evidence" value="ECO:0007669"/>
    <property type="project" value="UniProtKB-UniRule"/>
</dbReference>
<organism evidence="14 15">
    <name type="scientific">Delftia lacustris</name>
    <dbReference type="NCBI Taxonomy" id="558537"/>
    <lineage>
        <taxon>Bacteria</taxon>
        <taxon>Pseudomonadati</taxon>
        <taxon>Pseudomonadota</taxon>
        <taxon>Betaproteobacteria</taxon>
        <taxon>Burkholderiales</taxon>
        <taxon>Comamonadaceae</taxon>
        <taxon>Delftia</taxon>
    </lineage>
</organism>
<dbReference type="GO" id="GO:0008360">
    <property type="term" value="P:regulation of cell shape"/>
    <property type="evidence" value="ECO:0007669"/>
    <property type="project" value="UniProtKB-KW"/>
</dbReference>
<evidence type="ECO:0000256" key="5">
    <source>
        <dbReference type="ARBA" id="ARBA00022618"/>
    </source>
</evidence>
<accession>A0A1H3Q9Q5</accession>
<dbReference type="GO" id="GO:0005524">
    <property type="term" value="F:ATP binding"/>
    <property type="evidence" value="ECO:0007669"/>
    <property type="project" value="UniProtKB-UniRule"/>
</dbReference>
<evidence type="ECO:0000313" key="14">
    <source>
        <dbReference type="EMBL" id="SDZ09990.1"/>
    </source>
</evidence>
<keyword evidence="7 9" id="KW-0067">ATP-binding</keyword>
<evidence type="ECO:0000256" key="10">
    <source>
        <dbReference type="RuleBase" id="RU003664"/>
    </source>
</evidence>
<feature type="binding site" evidence="9">
    <location>
        <begin position="276"/>
        <end position="282"/>
    </location>
    <ligand>
        <name>ATP</name>
        <dbReference type="ChEBI" id="CHEBI:30616"/>
    </ligand>
</feature>
<evidence type="ECO:0000256" key="1">
    <source>
        <dbReference type="ARBA" id="ARBA00004496"/>
    </source>
</evidence>
<gene>
    <name evidence="9" type="primary">murD</name>
    <name evidence="14" type="ORF">SAMN05421547_11236</name>
</gene>
<evidence type="ECO:0000256" key="4">
    <source>
        <dbReference type="ARBA" id="ARBA00022598"/>
    </source>
</evidence>
<dbReference type="GO" id="GO:0005737">
    <property type="term" value="C:cytoplasm"/>
    <property type="evidence" value="ECO:0007669"/>
    <property type="project" value="UniProtKB-SubCell"/>
</dbReference>
<dbReference type="NCBIfam" id="TIGR01087">
    <property type="entry name" value="murD"/>
    <property type="match status" value="1"/>
</dbReference>
<evidence type="ECO:0000256" key="3">
    <source>
        <dbReference type="ARBA" id="ARBA00022490"/>
    </source>
</evidence>
<dbReference type="Pfam" id="PF02875">
    <property type="entry name" value="Mur_ligase_C"/>
    <property type="match status" value="1"/>
</dbReference>
<dbReference type="Proteomes" id="UP000183417">
    <property type="component" value="Unassembled WGS sequence"/>
</dbReference>
<comment type="function">
    <text evidence="9 10">Cell wall formation. Catalyzes the addition of glutamate to the nucleotide precursor UDP-N-acetylmuramoyl-L-alanine (UMA).</text>
</comment>
<dbReference type="EMBL" id="FNPE01000012">
    <property type="protein sequence ID" value="SDZ09990.1"/>
    <property type="molecule type" value="Genomic_DNA"/>
</dbReference>
<dbReference type="Gene3D" id="3.40.1190.10">
    <property type="entry name" value="Mur-like, catalytic domain"/>
    <property type="match status" value="1"/>
</dbReference>
<dbReference type="PANTHER" id="PTHR43692:SF1">
    <property type="entry name" value="UDP-N-ACETYLMURAMOYLALANINE--D-GLUTAMATE LIGASE"/>
    <property type="match status" value="1"/>
</dbReference>
<dbReference type="EC" id="6.3.2.9" evidence="9 10"/>
<dbReference type="Pfam" id="PF08245">
    <property type="entry name" value="Mur_ligase_M"/>
    <property type="match status" value="1"/>
</dbReference>
<dbReference type="HAMAP" id="MF_00639">
    <property type="entry name" value="MurD"/>
    <property type="match status" value="1"/>
</dbReference>
<dbReference type="GO" id="GO:0051301">
    <property type="term" value="P:cell division"/>
    <property type="evidence" value="ECO:0007669"/>
    <property type="project" value="UniProtKB-KW"/>
</dbReference>
<dbReference type="SUPFAM" id="SSF51984">
    <property type="entry name" value="MurCD N-terminal domain"/>
    <property type="match status" value="1"/>
</dbReference>
<comment type="catalytic activity">
    <reaction evidence="9 10">
        <text>UDP-N-acetyl-alpha-D-muramoyl-L-alanine + D-glutamate + ATP = UDP-N-acetyl-alpha-D-muramoyl-L-alanyl-D-glutamate + ADP + phosphate + H(+)</text>
        <dbReference type="Rhea" id="RHEA:16429"/>
        <dbReference type="ChEBI" id="CHEBI:15378"/>
        <dbReference type="ChEBI" id="CHEBI:29986"/>
        <dbReference type="ChEBI" id="CHEBI:30616"/>
        <dbReference type="ChEBI" id="CHEBI:43474"/>
        <dbReference type="ChEBI" id="CHEBI:83898"/>
        <dbReference type="ChEBI" id="CHEBI:83900"/>
        <dbReference type="ChEBI" id="CHEBI:456216"/>
        <dbReference type="EC" id="6.3.2.9"/>
    </reaction>
</comment>
<keyword evidence="9 10" id="KW-0573">Peptidoglycan synthesis</keyword>
<keyword evidence="4 9" id="KW-0436">Ligase</keyword>
<keyword evidence="6 9" id="KW-0547">Nucleotide-binding</keyword>
<dbReference type="InterPro" id="IPR018109">
    <property type="entry name" value="Folylpolyglutamate_synth_CS"/>
</dbReference>
<comment type="subcellular location">
    <subcellularLocation>
        <location evidence="1 9 10">Cytoplasm</location>
    </subcellularLocation>
</comment>